<dbReference type="AlphaFoldDB" id="A0A1H7NPZ1"/>
<dbReference type="EMBL" id="FOBI01000008">
    <property type="protein sequence ID" value="SEL25620.1"/>
    <property type="molecule type" value="Genomic_DNA"/>
</dbReference>
<keyword evidence="2" id="KW-1185">Reference proteome</keyword>
<gene>
    <name evidence="1" type="ORF">SAMN05216262_10853</name>
</gene>
<sequence length="143" mass="15382">MFIGAMDGVDCRVKGRFSAGINFVPKFCWNVLLSWGSVGFQGDAGGSIPLGVVASATASCVALTPASMQSTATPSRKIKRQAVQFTKLDPTYSNLASWSYHTGLVSGCRLHPEGATRRAPSGLPRRCYQNVLLRNLIYRQANA</sequence>
<proteinExistence type="predicted"/>
<organism evidence="1 2">
    <name type="scientific">Colwellia chukchiensis</name>
    <dbReference type="NCBI Taxonomy" id="641665"/>
    <lineage>
        <taxon>Bacteria</taxon>
        <taxon>Pseudomonadati</taxon>
        <taxon>Pseudomonadota</taxon>
        <taxon>Gammaproteobacteria</taxon>
        <taxon>Alteromonadales</taxon>
        <taxon>Colwelliaceae</taxon>
        <taxon>Colwellia</taxon>
    </lineage>
</organism>
<dbReference type="Proteomes" id="UP000199297">
    <property type="component" value="Unassembled WGS sequence"/>
</dbReference>
<reference evidence="2" key="1">
    <citation type="submission" date="2016-10" db="EMBL/GenBank/DDBJ databases">
        <authorList>
            <person name="Varghese N."/>
            <person name="Submissions S."/>
        </authorList>
    </citation>
    <scope>NUCLEOTIDE SEQUENCE [LARGE SCALE GENOMIC DNA]</scope>
    <source>
        <strain evidence="2">CGMCC 1.9127</strain>
    </source>
</reference>
<name>A0A1H7NPZ1_9GAMM</name>
<protein>
    <submittedName>
        <fullName evidence="1">Uncharacterized protein</fullName>
    </submittedName>
</protein>
<evidence type="ECO:0000313" key="1">
    <source>
        <dbReference type="EMBL" id="SEL25620.1"/>
    </source>
</evidence>
<accession>A0A1H7NPZ1</accession>
<evidence type="ECO:0000313" key="2">
    <source>
        <dbReference type="Proteomes" id="UP000199297"/>
    </source>
</evidence>